<comment type="caution">
    <text evidence="3">The sequence shown here is derived from an EMBL/GenBank/DDBJ whole genome shotgun (WGS) entry which is preliminary data.</text>
</comment>
<sequence precursor="true">MAPTVSSYRILNRCVLATAAWTAAALFAATSNATELWYDGFTSTTDGGDYVDGSPLGGQSGGSGSFFTGPWVASDYPELAANTKSYATGLSRPGLTSPATGGSASREYLADCCTESRTSRMMASPWGGFTNPDATFYVSYLVDFGGGDVNDPHHRVFEMHEGGFDDATQRNLMLGVSTFAGLGSELALNVRDSTTDTLINQPFSEGVNITELGFQGTHLVVMKFELSNSGDDVISAFLDPVGTVEPTPSASVSVGEFLADRMSAMVQFSYNTGPDGPAFFDEMRVGTEFADVAINTVAYVPEPASLALLGLCGVALGVGRRRSTKV</sequence>
<dbReference type="OrthoDB" id="269469at2"/>
<dbReference type="EMBL" id="SJPO01000013">
    <property type="protein sequence ID" value="TWT66974.1"/>
    <property type="molecule type" value="Genomic_DNA"/>
</dbReference>
<dbReference type="Proteomes" id="UP000318478">
    <property type="component" value="Unassembled WGS sequence"/>
</dbReference>
<dbReference type="RefSeq" id="WP_146590948.1">
    <property type="nucleotide sequence ID" value="NZ_SJPO01000013.1"/>
</dbReference>
<dbReference type="InterPro" id="IPR013424">
    <property type="entry name" value="Ice-binding_C"/>
</dbReference>
<name>A0A5C5XVP2_9BACT</name>
<keyword evidence="1" id="KW-0732">Signal</keyword>
<reference evidence="3 4" key="1">
    <citation type="submission" date="2019-02" db="EMBL/GenBank/DDBJ databases">
        <title>Deep-cultivation of Planctomycetes and their phenomic and genomic characterization uncovers novel biology.</title>
        <authorList>
            <person name="Wiegand S."/>
            <person name="Jogler M."/>
            <person name="Boedeker C."/>
            <person name="Pinto D."/>
            <person name="Vollmers J."/>
            <person name="Rivas-Marin E."/>
            <person name="Kohn T."/>
            <person name="Peeters S.H."/>
            <person name="Heuer A."/>
            <person name="Rast P."/>
            <person name="Oberbeckmann S."/>
            <person name="Bunk B."/>
            <person name="Jeske O."/>
            <person name="Meyerdierks A."/>
            <person name="Storesund J.E."/>
            <person name="Kallscheuer N."/>
            <person name="Luecker S."/>
            <person name="Lage O.M."/>
            <person name="Pohl T."/>
            <person name="Merkel B.J."/>
            <person name="Hornburger P."/>
            <person name="Mueller R.-W."/>
            <person name="Bruemmer F."/>
            <person name="Labrenz M."/>
            <person name="Spormann A.M."/>
            <person name="Op Den Camp H."/>
            <person name="Overmann J."/>
            <person name="Amann R."/>
            <person name="Jetten M.S.M."/>
            <person name="Mascher T."/>
            <person name="Medema M.H."/>
            <person name="Devos D.P."/>
            <person name="Kaster A.-K."/>
            <person name="Ovreas L."/>
            <person name="Rohde M."/>
            <person name="Galperin M.Y."/>
            <person name="Jogler C."/>
        </authorList>
    </citation>
    <scope>NUCLEOTIDE SEQUENCE [LARGE SCALE GENOMIC DNA]</scope>
    <source>
        <strain evidence="3 4">Pla123a</strain>
    </source>
</reference>
<keyword evidence="4" id="KW-1185">Reference proteome</keyword>
<evidence type="ECO:0000259" key="2">
    <source>
        <dbReference type="Pfam" id="PF07589"/>
    </source>
</evidence>
<feature type="chain" id="PRO_5022896037" description="Ice-binding protein C-terminal domain-containing protein" evidence="1">
    <location>
        <begin position="34"/>
        <end position="326"/>
    </location>
</feature>
<protein>
    <recommendedName>
        <fullName evidence="2">Ice-binding protein C-terminal domain-containing protein</fullName>
    </recommendedName>
</protein>
<evidence type="ECO:0000313" key="4">
    <source>
        <dbReference type="Proteomes" id="UP000318478"/>
    </source>
</evidence>
<feature type="signal peptide" evidence="1">
    <location>
        <begin position="1"/>
        <end position="33"/>
    </location>
</feature>
<gene>
    <name evidence="3" type="ORF">Pla123a_44030</name>
</gene>
<evidence type="ECO:0000313" key="3">
    <source>
        <dbReference type="EMBL" id="TWT66974.1"/>
    </source>
</evidence>
<evidence type="ECO:0000256" key="1">
    <source>
        <dbReference type="SAM" id="SignalP"/>
    </source>
</evidence>
<dbReference type="AlphaFoldDB" id="A0A5C5XVP2"/>
<dbReference type="Pfam" id="PF07589">
    <property type="entry name" value="PEP-CTERM"/>
    <property type="match status" value="1"/>
</dbReference>
<accession>A0A5C5XVP2</accession>
<proteinExistence type="predicted"/>
<feature type="domain" description="Ice-binding protein C-terminal" evidence="2">
    <location>
        <begin position="300"/>
        <end position="322"/>
    </location>
</feature>
<organism evidence="3 4">
    <name type="scientific">Posidoniimonas polymericola</name>
    <dbReference type="NCBI Taxonomy" id="2528002"/>
    <lineage>
        <taxon>Bacteria</taxon>
        <taxon>Pseudomonadati</taxon>
        <taxon>Planctomycetota</taxon>
        <taxon>Planctomycetia</taxon>
        <taxon>Pirellulales</taxon>
        <taxon>Lacipirellulaceae</taxon>
        <taxon>Posidoniimonas</taxon>
    </lineage>
</organism>
<dbReference type="NCBIfam" id="TIGR02595">
    <property type="entry name" value="PEP_CTERM"/>
    <property type="match status" value="1"/>
</dbReference>